<dbReference type="Pfam" id="PF00022">
    <property type="entry name" value="Actin"/>
    <property type="match status" value="2"/>
</dbReference>
<name>A0AAW0GB26_9APHY</name>
<evidence type="ECO:0000256" key="1">
    <source>
        <dbReference type="RuleBase" id="RU000487"/>
    </source>
</evidence>
<accession>A0AAW0GB26</accession>
<dbReference type="SUPFAM" id="SSF53067">
    <property type="entry name" value="Actin-like ATPase domain"/>
    <property type="match status" value="2"/>
</dbReference>
<protein>
    <recommendedName>
        <fullName evidence="5">Actin-related protein 8</fullName>
    </recommendedName>
</protein>
<dbReference type="Proteomes" id="UP001385951">
    <property type="component" value="Unassembled WGS sequence"/>
</dbReference>
<feature type="region of interest" description="Disordered" evidence="2">
    <location>
        <begin position="500"/>
        <end position="615"/>
    </location>
</feature>
<feature type="compositionally biased region" description="Basic and acidic residues" evidence="2">
    <location>
        <begin position="544"/>
        <end position="556"/>
    </location>
</feature>
<feature type="compositionally biased region" description="Polar residues" evidence="2">
    <location>
        <begin position="526"/>
        <end position="540"/>
    </location>
</feature>
<evidence type="ECO:0000256" key="2">
    <source>
        <dbReference type="SAM" id="MobiDB-lite"/>
    </source>
</evidence>
<dbReference type="AlphaFoldDB" id="A0AAW0GB26"/>
<dbReference type="InterPro" id="IPR043129">
    <property type="entry name" value="ATPase_NBD"/>
</dbReference>
<gene>
    <name evidence="3" type="ORF">QCA50_010499</name>
</gene>
<comment type="caution">
    <text evidence="3">The sequence shown here is derived from an EMBL/GenBank/DDBJ whole genome shotgun (WGS) entry which is preliminary data.</text>
</comment>
<feature type="compositionally biased region" description="Polar residues" evidence="2">
    <location>
        <begin position="568"/>
        <end position="583"/>
    </location>
</feature>
<dbReference type="EMBL" id="JASBNA010000017">
    <property type="protein sequence ID" value="KAK7686275.1"/>
    <property type="molecule type" value="Genomic_DNA"/>
</dbReference>
<proteinExistence type="inferred from homology"/>
<dbReference type="Gene3D" id="3.30.420.40">
    <property type="match status" value="2"/>
</dbReference>
<evidence type="ECO:0000313" key="3">
    <source>
        <dbReference type="EMBL" id="KAK7686275.1"/>
    </source>
</evidence>
<dbReference type="CDD" id="cd10206">
    <property type="entry name" value="ASKHA_NBD_Arp8-like"/>
    <property type="match status" value="1"/>
</dbReference>
<evidence type="ECO:0008006" key="5">
    <source>
        <dbReference type="Google" id="ProtNLM"/>
    </source>
</evidence>
<dbReference type="SMART" id="SM00268">
    <property type="entry name" value="ACTIN"/>
    <property type="match status" value="1"/>
</dbReference>
<reference evidence="3 4" key="1">
    <citation type="submission" date="2022-09" db="EMBL/GenBank/DDBJ databases">
        <authorList>
            <person name="Palmer J.M."/>
        </authorList>
    </citation>
    <scope>NUCLEOTIDE SEQUENCE [LARGE SCALE GENOMIC DNA]</scope>
    <source>
        <strain evidence="3 4">DSM 7382</strain>
    </source>
</reference>
<dbReference type="Gene3D" id="3.90.640.10">
    <property type="entry name" value="Actin, Chain A, domain 4"/>
    <property type="match status" value="1"/>
</dbReference>
<comment type="similarity">
    <text evidence="1">Belongs to the actin family.</text>
</comment>
<sequence length="771" mass="84710">MPRGIPNAKRDESAMRFTTFHVPLQPNPKHVGSTYLKSENQTLWSRNAARAGKNKAVADETATPTASEGRRGSKVLVIHAGSRWLRIGRASDVTPVTVPNVIARKHNPPVPERNFVPSILRPHEDRKRGHPAFVSQTGDEYAISLASDDPFDERVSAITVSLRDRMRFYKLRVTANAANIASTFNESFKPEIIPEVNDPFRIDWIDTSEKAFYVGEEALHLSNPEKLGYVVRWPIYGRTFNAKNYPTHQSILEDIETILRTVLQDKLGIDPRTYKEYSVVLVIPDFYDRFYVRDLVRMLLITMGFKQLCAQQESLAATYGAGMSNACVVDMGACKTSICCVDDGLVIGESRMYLSMGGDDITEFLYVMLEKINFPYRDINLARAYDWNVLEDLKARLCTLAEGDVGLNLYDFVVRRPGQPTEKYGLRAYDEIILAPMSLFEPRVIEFENKRAGKGPMPSIDVTEDIVEQTSDYLTQAMMISTQHLLPTALPRPVLIQHLEGPIPFPPSGPQTPGVNTPAQPGPSVPQDSEMANANNTPEGSENPPKDDKASEDKPADVSVGAAEGESTMEQEGTTATNDTTGEQAKPNGTAVTGDGTADAPMEIVDGDDGEAKHSTTATPVVVAPQVAPTIIFQPSPIPAPIYPGGFPIDVFFEASKLPLDVAIFNSARASGGDEKIRKYLQAVLVIGGTALTPGMAHALESRLQAIATPLVPSMEKVQIIPPPKDVDPRVLAWKGAAVLGKMDSVADLWISPEDWDIFGMRALKERCFFL</sequence>
<feature type="region of interest" description="Disordered" evidence="2">
    <location>
        <begin position="49"/>
        <end position="69"/>
    </location>
</feature>
<evidence type="ECO:0000313" key="4">
    <source>
        <dbReference type="Proteomes" id="UP001385951"/>
    </source>
</evidence>
<dbReference type="InterPro" id="IPR004000">
    <property type="entry name" value="Actin"/>
</dbReference>
<organism evidence="3 4">
    <name type="scientific">Cerrena zonata</name>
    <dbReference type="NCBI Taxonomy" id="2478898"/>
    <lineage>
        <taxon>Eukaryota</taxon>
        <taxon>Fungi</taxon>
        <taxon>Dikarya</taxon>
        <taxon>Basidiomycota</taxon>
        <taxon>Agaricomycotina</taxon>
        <taxon>Agaricomycetes</taxon>
        <taxon>Polyporales</taxon>
        <taxon>Cerrenaceae</taxon>
        <taxon>Cerrena</taxon>
    </lineage>
</organism>
<dbReference type="PANTHER" id="PTHR11937">
    <property type="entry name" value="ACTIN"/>
    <property type="match status" value="1"/>
</dbReference>
<keyword evidence="4" id="KW-1185">Reference proteome</keyword>
<dbReference type="Gene3D" id="3.30.420.580">
    <property type="match status" value="1"/>
</dbReference>